<keyword evidence="4" id="KW-1185">Reference proteome</keyword>
<dbReference type="GO" id="GO:0008270">
    <property type="term" value="F:zinc ion binding"/>
    <property type="evidence" value="ECO:0007669"/>
    <property type="project" value="UniProtKB-KW"/>
</dbReference>
<name>A0A6J8BZ97_MYTCO</name>
<protein>
    <recommendedName>
        <fullName evidence="2">B box-type domain-containing protein</fullName>
    </recommendedName>
</protein>
<reference evidence="3 4" key="1">
    <citation type="submission" date="2020-06" db="EMBL/GenBank/DDBJ databases">
        <authorList>
            <person name="Li R."/>
            <person name="Bekaert M."/>
        </authorList>
    </citation>
    <scope>NUCLEOTIDE SEQUENCE [LARGE SCALE GENOMIC DNA]</scope>
    <source>
        <strain evidence="4">wild</strain>
    </source>
</reference>
<evidence type="ECO:0000256" key="1">
    <source>
        <dbReference type="PROSITE-ProRule" id="PRU00024"/>
    </source>
</evidence>
<dbReference type="Pfam" id="PF22586">
    <property type="entry name" value="ANCHR-like_BBOX"/>
    <property type="match status" value="1"/>
</dbReference>
<evidence type="ECO:0000313" key="3">
    <source>
        <dbReference type="EMBL" id="CAC5389398.1"/>
    </source>
</evidence>
<proteinExistence type="predicted"/>
<dbReference type="CDD" id="cd19757">
    <property type="entry name" value="Bbox1"/>
    <property type="match status" value="1"/>
</dbReference>
<dbReference type="SUPFAM" id="SSF57845">
    <property type="entry name" value="B-box zinc-binding domain"/>
    <property type="match status" value="1"/>
</dbReference>
<evidence type="ECO:0000259" key="2">
    <source>
        <dbReference type="PROSITE" id="PS50119"/>
    </source>
</evidence>
<sequence>MTTETQEIICGPCDIREIAKPAVVWCPTCDEGLCDECCGHHRAAKATRGHQFIDSDHYKEMPRKMIEEFNKCSEHDEKYELFCPNHETHCCVQCVKEKHAKCTGITLLNKVIENIKSSAMVSTITQKIEKRMERLTKLTKNRMENINRINKQSSELCTDFRRMREEMDLMLDEFEKGLNDQTISVKNTQSSIVNNTIAQIGAHESIYKEMHSALLKVLAYGSNFQVYSAIKKTEEKLINEDKEIELFLKTIMVYKK</sequence>
<dbReference type="OrthoDB" id="6113404at2759"/>
<dbReference type="PANTHER" id="PTHR25462">
    <property type="entry name" value="BONUS, ISOFORM C-RELATED"/>
    <property type="match status" value="1"/>
</dbReference>
<dbReference type="AlphaFoldDB" id="A0A6J8BZ97"/>
<dbReference type="PANTHER" id="PTHR25462:SF296">
    <property type="entry name" value="MEIOTIC P26, ISOFORM F"/>
    <property type="match status" value="1"/>
</dbReference>
<dbReference type="EMBL" id="CACVKT020004335">
    <property type="protein sequence ID" value="CAC5389398.1"/>
    <property type="molecule type" value="Genomic_DNA"/>
</dbReference>
<organism evidence="3 4">
    <name type="scientific">Mytilus coruscus</name>
    <name type="common">Sea mussel</name>
    <dbReference type="NCBI Taxonomy" id="42192"/>
    <lineage>
        <taxon>Eukaryota</taxon>
        <taxon>Metazoa</taxon>
        <taxon>Spiralia</taxon>
        <taxon>Lophotrochozoa</taxon>
        <taxon>Mollusca</taxon>
        <taxon>Bivalvia</taxon>
        <taxon>Autobranchia</taxon>
        <taxon>Pteriomorphia</taxon>
        <taxon>Mytilida</taxon>
        <taxon>Mytiloidea</taxon>
        <taxon>Mytilidae</taxon>
        <taxon>Mytilinae</taxon>
        <taxon>Mytilus</taxon>
    </lineage>
</organism>
<dbReference type="PROSITE" id="PS50119">
    <property type="entry name" value="ZF_BBOX"/>
    <property type="match status" value="1"/>
</dbReference>
<dbReference type="InterPro" id="IPR000315">
    <property type="entry name" value="Znf_B-box"/>
</dbReference>
<feature type="domain" description="B box-type" evidence="2">
    <location>
        <begin position="5"/>
        <end position="55"/>
    </location>
</feature>
<dbReference type="InterPro" id="IPR047153">
    <property type="entry name" value="TRIM45/56/19-like"/>
</dbReference>
<accession>A0A6J8BZ97</accession>
<keyword evidence="1" id="KW-0862">Zinc</keyword>
<dbReference type="Gene3D" id="3.30.160.60">
    <property type="entry name" value="Classic Zinc Finger"/>
    <property type="match status" value="1"/>
</dbReference>
<gene>
    <name evidence="3" type="ORF">MCOR_24562</name>
</gene>
<keyword evidence="1" id="KW-0863">Zinc-finger</keyword>
<keyword evidence="1" id="KW-0479">Metal-binding</keyword>
<evidence type="ECO:0000313" key="4">
    <source>
        <dbReference type="Proteomes" id="UP000507470"/>
    </source>
</evidence>
<dbReference type="Proteomes" id="UP000507470">
    <property type="component" value="Unassembled WGS sequence"/>
</dbReference>